<feature type="compositionally biased region" description="Polar residues" evidence="1">
    <location>
        <begin position="147"/>
        <end position="161"/>
    </location>
</feature>
<evidence type="ECO:0000256" key="1">
    <source>
        <dbReference type="SAM" id="MobiDB-lite"/>
    </source>
</evidence>
<feature type="compositionally biased region" description="Low complexity" evidence="1">
    <location>
        <begin position="389"/>
        <end position="403"/>
    </location>
</feature>
<protein>
    <submittedName>
        <fullName evidence="2">Uncharacterized protein</fullName>
    </submittedName>
</protein>
<dbReference type="EMBL" id="KZ805454">
    <property type="protein sequence ID" value="PVH96787.1"/>
    <property type="molecule type" value="Genomic_DNA"/>
</dbReference>
<accession>A0A2V1DF80</accession>
<name>A0A2V1DF80_9PLEO</name>
<gene>
    <name evidence="2" type="ORF">DM02DRAFT_631675</name>
</gene>
<evidence type="ECO:0000313" key="2">
    <source>
        <dbReference type="EMBL" id="PVH96787.1"/>
    </source>
</evidence>
<dbReference type="AlphaFoldDB" id="A0A2V1DF80"/>
<feature type="compositionally biased region" description="Polar residues" evidence="1">
    <location>
        <begin position="410"/>
        <end position="431"/>
    </location>
</feature>
<feature type="compositionally biased region" description="Low complexity" evidence="1">
    <location>
        <begin position="225"/>
        <end position="237"/>
    </location>
</feature>
<proteinExistence type="predicted"/>
<feature type="compositionally biased region" description="Low complexity" evidence="1">
    <location>
        <begin position="117"/>
        <end position="127"/>
    </location>
</feature>
<keyword evidence="3" id="KW-1185">Reference proteome</keyword>
<reference evidence="2 3" key="1">
    <citation type="journal article" date="2018" name="Sci. Rep.">
        <title>Comparative genomics provides insights into the lifestyle and reveals functional heterogeneity of dark septate endophytic fungi.</title>
        <authorList>
            <person name="Knapp D.G."/>
            <person name="Nemeth J.B."/>
            <person name="Barry K."/>
            <person name="Hainaut M."/>
            <person name="Henrissat B."/>
            <person name="Johnson J."/>
            <person name="Kuo A."/>
            <person name="Lim J.H.P."/>
            <person name="Lipzen A."/>
            <person name="Nolan M."/>
            <person name="Ohm R.A."/>
            <person name="Tamas L."/>
            <person name="Grigoriev I.V."/>
            <person name="Spatafora J.W."/>
            <person name="Nagy L.G."/>
            <person name="Kovacs G.M."/>
        </authorList>
    </citation>
    <scope>NUCLEOTIDE SEQUENCE [LARGE SCALE GENOMIC DNA]</scope>
    <source>
        <strain evidence="2 3">DSE2036</strain>
    </source>
</reference>
<feature type="compositionally biased region" description="Low complexity" evidence="1">
    <location>
        <begin position="246"/>
        <end position="261"/>
    </location>
</feature>
<feature type="region of interest" description="Disordered" evidence="1">
    <location>
        <begin position="1"/>
        <end position="25"/>
    </location>
</feature>
<dbReference type="Proteomes" id="UP000244855">
    <property type="component" value="Unassembled WGS sequence"/>
</dbReference>
<dbReference type="OrthoDB" id="3645916at2759"/>
<feature type="region of interest" description="Disordered" evidence="1">
    <location>
        <begin position="208"/>
        <end position="265"/>
    </location>
</feature>
<evidence type="ECO:0000313" key="3">
    <source>
        <dbReference type="Proteomes" id="UP000244855"/>
    </source>
</evidence>
<feature type="region of interest" description="Disordered" evidence="1">
    <location>
        <begin position="386"/>
        <end position="431"/>
    </location>
</feature>
<organism evidence="2 3">
    <name type="scientific">Periconia macrospinosa</name>
    <dbReference type="NCBI Taxonomy" id="97972"/>
    <lineage>
        <taxon>Eukaryota</taxon>
        <taxon>Fungi</taxon>
        <taxon>Dikarya</taxon>
        <taxon>Ascomycota</taxon>
        <taxon>Pezizomycotina</taxon>
        <taxon>Dothideomycetes</taxon>
        <taxon>Pleosporomycetidae</taxon>
        <taxon>Pleosporales</taxon>
        <taxon>Massarineae</taxon>
        <taxon>Periconiaceae</taxon>
        <taxon>Periconia</taxon>
    </lineage>
</organism>
<feature type="region of interest" description="Disordered" evidence="1">
    <location>
        <begin position="88"/>
        <end position="163"/>
    </location>
</feature>
<sequence>MQKPSTPPEQGHGQPRHHALPLEYEPEADLDPLVAHAAARIAYALNDLKRGLDERDGDSPASANLKGAFQLLSGSQHFDITIATSDEREDAPVTVDARLRRRDVSKTRTAAQDRTTAHTSSSTSSSAIEGDHDGARKRKRLDHDTDPSQPDRNVNSTQNNHVALPIVPDEELLALITKLRNSTNPESIEGLRSLIHGLHKTWQAEQRSNPQFNPSSLSSAAARVQQQQDPQPSTTTSFPRPSADVPTNTSTPSNPASPSSPETVPELLKQQRELLSKQIQWVEECRRVASSLSDQRTETWRTTSAAFHDTNRVDRERFQHRILSESGVHAHLLNQILAEVRAIGLHAQSMKWETPASFGGPPPTVVGGGPSPVVYAAPFPPARIAPMFPTASGPPSSSAPTAARGEGQVRRTSSSVQQNGRESSRGTQNGA</sequence>
<feature type="compositionally biased region" description="Polar residues" evidence="1">
    <location>
        <begin position="208"/>
        <end position="219"/>
    </location>
</feature>